<sequence length="248" mass="26516">MSSDRRLVTALVFLSSVLYFSHVYLVTAADLETPASEVETTASGQPTDREVDFELENFWNSQTGRANQANGNVDRQMSLPKTSIAKGKSLSAEGNLSTDYSADLPLRSRGATASTANGDATSPWPNQQANGTLTGSGRSKSIAQPEEGSSAPKGSPLPRRSRHLGNPVRPLLTDQYNPPGYGDGEGGDAPDDDVTLPEDDDVLMALLSIAKCRAICPNQLDETDYGIIQLSRVDANRNGYLATEIDPE</sequence>
<comment type="caution">
    <text evidence="2">The sequence shown here is derived from an EMBL/GenBank/DDBJ whole genome shotgun (WGS) entry which is preliminary data.</text>
</comment>
<dbReference type="EMBL" id="JAODUP010000724">
    <property type="protein sequence ID" value="KAK2144863.1"/>
    <property type="molecule type" value="Genomic_DNA"/>
</dbReference>
<protein>
    <submittedName>
        <fullName evidence="2">Uncharacterized protein</fullName>
    </submittedName>
</protein>
<feature type="compositionally biased region" description="Polar residues" evidence="1">
    <location>
        <begin position="111"/>
        <end position="142"/>
    </location>
</feature>
<evidence type="ECO:0000256" key="1">
    <source>
        <dbReference type="SAM" id="MobiDB-lite"/>
    </source>
</evidence>
<proteinExistence type="predicted"/>
<accession>A0AAD9MUR5</accession>
<dbReference type="AlphaFoldDB" id="A0AAD9MUR5"/>
<reference evidence="2" key="1">
    <citation type="journal article" date="2023" name="Mol. Biol. Evol.">
        <title>Third-Generation Sequencing Reveals the Adaptive Role of the Epigenome in Three Deep-Sea Polychaetes.</title>
        <authorList>
            <person name="Perez M."/>
            <person name="Aroh O."/>
            <person name="Sun Y."/>
            <person name="Lan Y."/>
            <person name="Juniper S.K."/>
            <person name="Young C.R."/>
            <person name="Angers B."/>
            <person name="Qian P.Y."/>
        </authorList>
    </citation>
    <scope>NUCLEOTIDE SEQUENCE</scope>
    <source>
        <strain evidence="2">P08H-3</strain>
    </source>
</reference>
<organism evidence="2 3">
    <name type="scientific">Paralvinella palmiformis</name>
    <dbReference type="NCBI Taxonomy" id="53620"/>
    <lineage>
        <taxon>Eukaryota</taxon>
        <taxon>Metazoa</taxon>
        <taxon>Spiralia</taxon>
        <taxon>Lophotrochozoa</taxon>
        <taxon>Annelida</taxon>
        <taxon>Polychaeta</taxon>
        <taxon>Sedentaria</taxon>
        <taxon>Canalipalpata</taxon>
        <taxon>Terebellida</taxon>
        <taxon>Terebelliformia</taxon>
        <taxon>Alvinellidae</taxon>
        <taxon>Paralvinella</taxon>
    </lineage>
</organism>
<gene>
    <name evidence="2" type="ORF">LSH36_724g00006</name>
</gene>
<feature type="compositionally biased region" description="Acidic residues" evidence="1">
    <location>
        <begin position="185"/>
        <end position="197"/>
    </location>
</feature>
<evidence type="ECO:0000313" key="2">
    <source>
        <dbReference type="EMBL" id="KAK2144863.1"/>
    </source>
</evidence>
<keyword evidence="3" id="KW-1185">Reference proteome</keyword>
<name>A0AAD9MUR5_9ANNE</name>
<feature type="region of interest" description="Disordered" evidence="1">
    <location>
        <begin position="110"/>
        <end position="197"/>
    </location>
</feature>
<dbReference type="Proteomes" id="UP001208570">
    <property type="component" value="Unassembled WGS sequence"/>
</dbReference>
<evidence type="ECO:0000313" key="3">
    <source>
        <dbReference type="Proteomes" id="UP001208570"/>
    </source>
</evidence>